<comment type="caution">
    <text evidence="1">The sequence shown here is derived from an EMBL/GenBank/DDBJ whole genome shotgun (WGS) entry which is preliminary data.</text>
</comment>
<sequence length="93" mass="10530">MMALMPPHTQTDDDSMEDSVQCLDDSVDSVGDYFSDRYGTRPLVPVNISEKQYMHPLALFHCCTETMPSMRPSAQHLSIAAEDMLQQCDQSMR</sequence>
<protein>
    <submittedName>
        <fullName evidence="1">Uncharacterized protein</fullName>
    </submittedName>
</protein>
<accession>A0A2A4ITC8</accession>
<gene>
    <name evidence="1" type="ORF">B5V51_13378</name>
</gene>
<proteinExistence type="predicted"/>
<name>A0A2A4ITC8_HELVI</name>
<organism evidence="1">
    <name type="scientific">Heliothis virescens</name>
    <name type="common">Tobacco budworm moth</name>
    <dbReference type="NCBI Taxonomy" id="7102"/>
    <lineage>
        <taxon>Eukaryota</taxon>
        <taxon>Metazoa</taxon>
        <taxon>Ecdysozoa</taxon>
        <taxon>Arthropoda</taxon>
        <taxon>Hexapoda</taxon>
        <taxon>Insecta</taxon>
        <taxon>Pterygota</taxon>
        <taxon>Neoptera</taxon>
        <taxon>Endopterygota</taxon>
        <taxon>Lepidoptera</taxon>
        <taxon>Glossata</taxon>
        <taxon>Ditrysia</taxon>
        <taxon>Noctuoidea</taxon>
        <taxon>Noctuidae</taxon>
        <taxon>Heliothinae</taxon>
        <taxon>Heliothis</taxon>
    </lineage>
</organism>
<reference evidence="1" key="1">
    <citation type="submission" date="2017-09" db="EMBL/GenBank/DDBJ databases">
        <title>Contemporary evolution of a Lepidopteran species, Heliothis virescens, in response to modern agricultural practices.</title>
        <authorList>
            <person name="Fritz M.L."/>
            <person name="Deyonke A.M."/>
            <person name="Papanicolaou A."/>
            <person name="Micinski S."/>
            <person name="Westbrook J."/>
            <person name="Gould F."/>
        </authorList>
    </citation>
    <scope>NUCLEOTIDE SEQUENCE [LARGE SCALE GENOMIC DNA]</scope>
    <source>
        <strain evidence="1">HvINT-</strain>
        <tissue evidence="1">Whole body</tissue>
    </source>
</reference>
<dbReference type="EMBL" id="NWSH01007534">
    <property type="protein sequence ID" value="PCG62929.1"/>
    <property type="molecule type" value="Genomic_DNA"/>
</dbReference>
<dbReference type="AlphaFoldDB" id="A0A2A4ITC8"/>
<evidence type="ECO:0000313" key="1">
    <source>
        <dbReference type="EMBL" id="PCG62929.1"/>
    </source>
</evidence>